<evidence type="ECO:0000313" key="2">
    <source>
        <dbReference type="Proteomes" id="UP000215914"/>
    </source>
</evidence>
<gene>
    <name evidence="1" type="ORF">HanXRQr2_Chr07g0291581</name>
</gene>
<proteinExistence type="predicted"/>
<protein>
    <submittedName>
        <fullName evidence="1">Uncharacterized protein</fullName>
    </submittedName>
</protein>
<dbReference type="AlphaFoldDB" id="A0A9K3IKS0"/>
<organism evidence="1 2">
    <name type="scientific">Helianthus annuus</name>
    <name type="common">Common sunflower</name>
    <dbReference type="NCBI Taxonomy" id="4232"/>
    <lineage>
        <taxon>Eukaryota</taxon>
        <taxon>Viridiplantae</taxon>
        <taxon>Streptophyta</taxon>
        <taxon>Embryophyta</taxon>
        <taxon>Tracheophyta</taxon>
        <taxon>Spermatophyta</taxon>
        <taxon>Magnoliopsida</taxon>
        <taxon>eudicotyledons</taxon>
        <taxon>Gunneridae</taxon>
        <taxon>Pentapetalae</taxon>
        <taxon>asterids</taxon>
        <taxon>campanulids</taxon>
        <taxon>Asterales</taxon>
        <taxon>Asteraceae</taxon>
        <taxon>Asteroideae</taxon>
        <taxon>Heliantheae alliance</taxon>
        <taxon>Heliantheae</taxon>
        <taxon>Helianthus</taxon>
    </lineage>
</organism>
<dbReference type="EMBL" id="MNCJ02000322">
    <property type="protein sequence ID" value="KAF5798327.1"/>
    <property type="molecule type" value="Genomic_DNA"/>
</dbReference>
<evidence type="ECO:0000313" key="1">
    <source>
        <dbReference type="EMBL" id="KAF5798327.1"/>
    </source>
</evidence>
<sequence>MAESSGRGTERNRLFRSFHNNYHIIQLYNTSHTVSQTITSYHRNQLNNMGTVPTTQILNYYRPNVNIVLRPLDDYCGSY</sequence>
<name>A0A9K3IKS0_HELAN</name>
<dbReference type="Proteomes" id="UP000215914">
    <property type="component" value="Unassembled WGS sequence"/>
</dbReference>
<keyword evidence="2" id="KW-1185">Reference proteome</keyword>
<dbReference type="Gramene" id="mRNA:HanXRQr2_Chr07g0291581">
    <property type="protein sequence ID" value="CDS:HanXRQr2_Chr07g0291581.1"/>
    <property type="gene ID" value="HanXRQr2_Chr07g0291581"/>
</dbReference>
<reference evidence="1" key="1">
    <citation type="journal article" date="2017" name="Nature">
        <title>The sunflower genome provides insights into oil metabolism, flowering and Asterid evolution.</title>
        <authorList>
            <person name="Badouin H."/>
            <person name="Gouzy J."/>
            <person name="Grassa C.J."/>
            <person name="Murat F."/>
            <person name="Staton S.E."/>
            <person name="Cottret L."/>
            <person name="Lelandais-Briere C."/>
            <person name="Owens G.L."/>
            <person name="Carrere S."/>
            <person name="Mayjonade B."/>
            <person name="Legrand L."/>
            <person name="Gill N."/>
            <person name="Kane N.C."/>
            <person name="Bowers J.E."/>
            <person name="Hubner S."/>
            <person name="Bellec A."/>
            <person name="Berard A."/>
            <person name="Berges H."/>
            <person name="Blanchet N."/>
            <person name="Boniface M.C."/>
            <person name="Brunel D."/>
            <person name="Catrice O."/>
            <person name="Chaidir N."/>
            <person name="Claudel C."/>
            <person name="Donnadieu C."/>
            <person name="Faraut T."/>
            <person name="Fievet G."/>
            <person name="Helmstetter N."/>
            <person name="King M."/>
            <person name="Knapp S.J."/>
            <person name="Lai Z."/>
            <person name="Le Paslier M.C."/>
            <person name="Lippi Y."/>
            <person name="Lorenzon L."/>
            <person name="Mandel J.R."/>
            <person name="Marage G."/>
            <person name="Marchand G."/>
            <person name="Marquand E."/>
            <person name="Bret-Mestries E."/>
            <person name="Morien E."/>
            <person name="Nambeesan S."/>
            <person name="Nguyen T."/>
            <person name="Pegot-Espagnet P."/>
            <person name="Pouilly N."/>
            <person name="Raftis F."/>
            <person name="Sallet E."/>
            <person name="Schiex T."/>
            <person name="Thomas J."/>
            <person name="Vandecasteele C."/>
            <person name="Vares D."/>
            <person name="Vear F."/>
            <person name="Vautrin S."/>
            <person name="Crespi M."/>
            <person name="Mangin B."/>
            <person name="Burke J.M."/>
            <person name="Salse J."/>
            <person name="Munos S."/>
            <person name="Vincourt P."/>
            <person name="Rieseberg L.H."/>
            <person name="Langlade N.B."/>
        </authorList>
    </citation>
    <scope>NUCLEOTIDE SEQUENCE</scope>
    <source>
        <tissue evidence="1">Leaves</tissue>
    </source>
</reference>
<reference evidence="1" key="2">
    <citation type="submission" date="2020-06" db="EMBL/GenBank/DDBJ databases">
        <title>Helianthus annuus Genome sequencing and assembly Release 2.</title>
        <authorList>
            <person name="Gouzy J."/>
            <person name="Langlade N."/>
            <person name="Munos S."/>
        </authorList>
    </citation>
    <scope>NUCLEOTIDE SEQUENCE</scope>
    <source>
        <tissue evidence="1">Leaves</tissue>
    </source>
</reference>
<accession>A0A9K3IKS0</accession>
<comment type="caution">
    <text evidence="1">The sequence shown here is derived from an EMBL/GenBank/DDBJ whole genome shotgun (WGS) entry which is preliminary data.</text>
</comment>